<comment type="caution">
    <text evidence="1">The sequence shown here is derived from an EMBL/GenBank/DDBJ whole genome shotgun (WGS) entry which is preliminary data.</text>
</comment>
<protein>
    <recommendedName>
        <fullName evidence="4">J domain-containing protein</fullName>
    </recommendedName>
</protein>
<reference evidence="1 3" key="1">
    <citation type="journal article" date="2018" name="Mol. Biol. Evol.">
        <title>Analysis of the draft genome of the red seaweed Gracilariopsis chorda provides insights into genome size evolution in Rhodophyta.</title>
        <authorList>
            <person name="Lee J."/>
            <person name="Yang E.C."/>
            <person name="Graf L."/>
            <person name="Yang J.H."/>
            <person name="Qiu H."/>
            <person name="Zel Zion U."/>
            <person name="Chan C.X."/>
            <person name="Stephens T.G."/>
            <person name="Weber A.P.M."/>
            <person name="Boo G.H."/>
            <person name="Boo S.M."/>
            <person name="Kim K.M."/>
            <person name="Shin Y."/>
            <person name="Jung M."/>
            <person name="Lee S.J."/>
            <person name="Yim H.S."/>
            <person name="Lee J.H."/>
            <person name="Bhattacharya D."/>
            <person name="Yoon H.S."/>
        </authorList>
    </citation>
    <scope>NUCLEOTIDE SEQUENCE [LARGE SCALE GENOMIC DNA]</scope>
    <source>
        <strain evidence="1 3">SKKU-2015</strain>
        <tissue evidence="1">Whole body</tissue>
    </source>
</reference>
<dbReference type="OrthoDB" id="342454at2759"/>
<dbReference type="SUPFAM" id="SSF46565">
    <property type="entry name" value="Chaperone J-domain"/>
    <property type="match status" value="1"/>
</dbReference>
<organism evidence="1 3">
    <name type="scientific">Gracilariopsis chorda</name>
    <dbReference type="NCBI Taxonomy" id="448386"/>
    <lineage>
        <taxon>Eukaryota</taxon>
        <taxon>Rhodophyta</taxon>
        <taxon>Florideophyceae</taxon>
        <taxon>Rhodymeniophycidae</taxon>
        <taxon>Gracilariales</taxon>
        <taxon>Gracilariaceae</taxon>
        <taxon>Gracilariopsis</taxon>
    </lineage>
</organism>
<keyword evidence="3" id="KW-1185">Reference proteome</keyword>
<dbReference type="Gene3D" id="1.10.287.110">
    <property type="entry name" value="DnaJ domain"/>
    <property type="match status" value="1"/>
</dbReference>
<dbReference type="Proteomes" id="UP000247409">
    <property type="component" value="Unassembled WGS sequence"/>
</dbReference>
<dbReference type="InterPro" id="IPR036869">
    <property type="entry name" value="J_dom_sf"/>
</dbReference>
<evidence type="ECO:0000313" key="1">
    <source>
        <dbReference type="EMBL" id="PXF39600.1"/>
    </source>
</evidence>
<gene>
    <name evidence="2" type="ORF">BWQ96_01615</name>
    <name evidence="1" type="ORF">BWQ96_10701</name>
</gene>
<evidence type="ECO:0008006" key="4">
    <source>
        <dbReference type="Google" id="ProtNLM"/>
    </source>
</evidence>
<dbReference type="EMBL" id="NBIV01000626">
    <property type="protein sequence ID" value="PXF39600.1"/>
    <property type="molecule type" value="Genomic_DNA"/>
</dbReference>
<dbReference type="AlphaFoldDB" id="A0A2V3IEH8"/>
<evidence type="ECO:0000313" key="2">
    <source>
        <dbReference type="EMBL" id="PXF48446.1"/>
    </source>
</evidence>
<name>A0A2V3IEH8_9FLOR</name>
<dbReference type="EMBL" id="NBIV01000013">
    <property type="protein sequence ID" value="PXF48446.1"/>
    <property type="molecule type" value="Genomic_DNA"/>
</dbReference>
<accession>A0A2V3IEH8</accession>
<evidence type="ECO:0000313" key="3">
    <source>
        <dbReference type="Proteomes" id="UP000247409"/>
    </source>
</evidence>
<sequence>MASSVLPSTTYTAFSHIENTDDCTTLAELFCLRTQSRLSMFRKSFLRLSLLVHPDRGGNDDPERAKECMQIISRGFEQAENEALITAWGESEAVSGDFLLKRDVYFCLRTSEREKE</sequence>
<proteinExistence type="predicted"/>